<accession>A0A0E9Q993</accession>
<evidence type="ECO:0000313" key="1">
    <source>
        <dbReference type="EMBL" id="JAH13441.1"/>
    </source>
</evidence>
<dbReference type="AlphaFoldDB" id="A0A0E9Q993"/>
<proteinExistence type="predicted"/>
<dbReference type="EMBL" id="GBXM01095136">
    <property type="protein sequence ID" value="JAH13441.1"/>
    <property type="molecule type" value="Transcribed_RNA"/>
</dbReference>
<reference evidence="1" key="2">
    <citation type="journal article" date="2015" name="Fish Shellfish Immunol.">
        <title>Early steps in the European eel (Anguilla anguilla)-Vibrio vulnificus interaction in the gills: Role of the RtxA13 toxin.</title>
        <authorList>
            <person name="Callol A."/>
            <person name="Pajuelo D."/>
            <person name="Ebbesson L."/>
            <person name="Teles M."/>
            <person name="MacKenzie S."/>
            <person name="Amaro C."/>
        </authorList>
    </citation>
    <scope>NUCLEOTIDE SEQUENCE</scope>
</reference>
<name>A0A0E9Q993_ANGAN</name>
<organism evidence="1">
    <name type="scientific">Anguilla anguilla</name>
    <name type="common">European freshwater eel</name>
    <name type="synonym">Muraena anguilla</name>
    <dbReference type="NCBI Taxonomy" id="7936"/>
    <lineage>
        <taxon>Eukaryota</taxon>
        <taxon>Metazoa</taxon>
        <taxon>Chordata</taxon>
        <taxon>Craniata</taxon>
        <taxon>Vertebrata</taxon>
        <taxon>Euteleostomi</taxon>
        <taxon>Actinopterygii</taxon>
        <taxon>Neopterygii</taxon>
        <taxon>Teleostei</taxon>
        <taxon>Anguilliformes</taxon>
        <taxon>Anguillidae</taxon>
        <taxon>Anguilla</taxon>
    </lineage>
</organism>
<protein>
    <submittedName>
        <fullName evidence="1">Uncharacterized protein</fullName>
    </submittedName>
</protein>
<reference evidence="1" key="1">
    <citation type="submission" date="2014-11" db="EMBL/GenBank/DDBJ databases">
        <authorList>
            <person name="Amaro Gonzalez C."/>
        </authorList>
    </citation>
    <scope>NUCLEOTIDE SEQUENCE</scope>
</reference>
<sequence>MPLDSIVASAGWSLDLDTSITATFFFRRSSSKCMIIRSKFIIRILSSIVTMRTAFFTWPNARSLSRYRWT</sequence>